<dbReference type="AlphaFoldDB" id="A0A1H9MPQ1"/>
<dbReference type="EMBL" id="FOFB01000030">
    <property type="protein sequence ID" value="SER25405.1"/>
    <property type="molecule type" value="Genomic_DNA"/>
</dbReference>
<evidence type="ECO:0000313" key="3">
    <source>
        <dbReference type="Proteomes" id="UP000199021"/>
    </source>
</evidence>
<dbReference type="InParanoid" id="A0A1H9MPQ1"/>
<feature type="compositionally biased region" description="Basic and acidic residues" evidence="1">
    <location>
        <begin position="14"/>
        <end position="24"/>
    </location>
</feature>
<protein>
    <submittedName>
        <fullName evidence="2">Uncharacterized protein</fullName>
    </submittedName>
</protein>
<evidence type="ECO:0000313" key="2">
    <source>
        <dbReference type="EMBL" id="SER25405.1"/>
    </source>
</evidence>
<dbReference type="Proteomes" id="UP000199021">
    <property type="component" value="Unassembled WGS sequence"/>
</dbReference>
<gene>
    <name evidence="2" type="ORF">SAMN05444359_13047</name>
</gene>
<organism evidence="2 3">
    <name type="scientific">Neolewinella agarilytica</name>
    <dbReference type="NCBI Taxonomy" id="478744"/>
    <lineage>
        <taxon>Bacteria</taxon>
        <taxon>Pseudomonadati</taxon>
        <taxon>Bacteroidota</taxon>
        <taxon>Saprospiria</taxon>
        <taxon>Saprospirales</taxon>
        <taxon>Lewinellaceae</taxon>
        <taxon>Neolewinella</taxon>
    </lineage>
</organism>
<dbReference type="RefSeq" id="WP_090172442.1">
    <property type="nucleotide sequence ID" value="NZ_FOFB01000030.1"/>
</dbReference>
<sequence>MSFNSRKPQTKNHRTPEVADREPECPVGESLDLSIDPRTGDLQNLDTYKVFMKRNLKWQAPPADLLANIHARIDRIKAGEE</sequence>
<dbReference type="STRING" id="478744.SAMN05444359_13047"/>
<keyword evidence="3" id="KW-1185">Reference proteome</keyword>
<reference evidence="3" key="1">
    <citation type="submission" date="2016-10" db="EMBL/GenBank/DDBJ databases">
        <authorList>
            <person name="Varghese N."/>
            <person name="Submissions S."/>
        </authorList>
    </citation>
    <scope>NUCLEOTIDE SEQUENCE [LARGE SCALE GENOMIC DNA]</scope>
    <source>
        <strain evidence="3">DSM 24740</strain>
    </source>
</reference>
<name>A0A1H9MPQ1_9BACT</name>
<proteinExistence type="predicted"/>
<feature type="region of interest" description="Disordered" evidence="1">
    <location>
        <begin position="1"/>
        <end position="34"/>
    </location>
</feature>
<accession>A0A1H9MPQ1</accession>
<evidence type="ECO:0000256" key="1">
    <source>
        <dbReference type="SAM" id="MobiDB-lite"/>
    </source>
</evidence>
<dbReference type="OrthoDB" id="1494841at2"/>